<keyword evidence="1" id="KW-1185">Reference proteome</keyword>
<accession>A0A6J3M537</accession>
<dbReference type="RefSeq" id="XP_033460039.1">
    <property type="nucleotide sequence ID" value="XM_033599743.1"/>
</dbReference>
<sequence length="175" mass="19027">MYIACNYAYARVDMNIPKLLRILAYAAVAHAVLIEIPNKPVATPTDAKRGSFPLPEVAQNPQSKSPDLVITVVTMSEQQPSPTVLVDEHSLGSSYRTGIHLELTATTFDVQTKTCRIVDKATYPGLPAYPTRNVRQADAPNGGYIVCPTTTEAVVGELDARPIATLYTTVIRLSR</sequence>
<dbReference type="AlphaFoldDB" id="A0A6J3M537"/>
<proteinExistence type="predicted"/>
<reference evidence="2" key="1">
    <citation type="submission" date="2020-01" db="EMBL/GenBank/DDBJ databases">
        <authorList>
            <consortium name="DOE Joint Genome Institute"/>
            <person name="Haridas S."/>
            <person name="Albert R."/>
            <person name="Binder M."/>
            <person name="Bloem J."/>
            <person name="Labutti K."/>
            <person name="Salamov A."/>
            <person name="Andreopoulos B."/>
            <person name="Baker S.E."/>
            <person name="Barry K."/>
            <person name="Bills G."/>
            <person name="Bluhm B.H."/>
            <person name="Cannon C."/>
            <person name="Castanera R."/>
            <person name="Culley D.E."/>
            <person name="Daum C."/>
            <person name="Ezra D."/>
            <person name="Gonzalez J.B."/>
            <person name="Henrissat B."/>
            <person name="Kuo A."/>
            <person name="Liang C."/>
            <person name="Lipzen A."/>
            <person name="Lutzoni F."/>
            <person name="Magnuson J."/>
            <person name="Mondo S."/>
            <person name="Nolan M."/>
            <person name="Ohm R."/>
            <person name="Pangilinan J."/>
            <person name="Park H.-J."/>
            <person name="Ramirez L."/>
            <person name="Alfaro M."/>
            <person name="Sun H."/>
            <person name="Tritt A."/>
            <person name="Yoshinaga Y."/>
            <person name="Zwiers L.-H."/>
            <person name="Turgeon B.G."/>
            <person name="Goodwin S.B."/>
            <person name="Spatafora J.W."/>
            <person name="Crous P.W."/>
            <person name="Grigoriev I.V."/>
        </authorList>
    </citation>
    <scope>NUCLEOTIDE SEQUENCE</scope>
    <source>
        <strain evidence="2">CBS 342.82</strain>
    </source>
</reference>
<dbReference type="GeneID" id="54357542"/>
<reference evidence="2" key="2">
    <citation type="submission" date="2020-04" db="EMBL/GenBank/DDBJ databases">
        <authorList>
            <consortium name="NCBI Genome Project"/>
        </authorList>
    </citation>
    <scope>NUCLEOTIDE SEQUENCE</scope>
    <source>
        <strain evidence="2">CBS 342.82</strain>
    </source>
</reference>
<protein>
    <submittedName>
        <fullName evidence="2">Uncharacterized protein</fullName>
    </submittedName>
</protein>
<name>A0A6J3M537_9PEZI</name>
<dbReference type="Proteomes" id="UP000504637">
    <property type="component" value="Unplaced"/>
</dbReference>
<evidence type="ECO:0000313" key="1">
    <source>
        <dbReference type="Proteomes" id="UP000504637"/>
    </source>
</evidence>
<organism evidence="2">
    <name type="scientific">Dissoconium aciculare CBS 342.82</name>
    <dbReference type="NCBI Taxonomy" id="1314786"/>
    <lineage>
        <taxon>Eukaryota</taxon>
        <taxon>Fungi</taxon>
        <taxon>Dikarya</taxon>
        <taxon>Ascomycota</taxon>
        <taxon>Pezizomycotina</taxon>
        <taxon>Dothideomycetes</taxon>
        <taxon>Dothideomycetidae</taxon>
        <taxon>Mycosphaerellales</taxon>
        <taxon>Dissoconiaceae</taxon>
        <taxon>Dissoconium</taxon>
    </lineage>
</organism>
<evidence type="ECO:0000313" key="2">
    <source>
        <dbReference type="RefSeq" id="XP_033460039.1"/>
    </source>
</evidence>
<reference evidence="2" key="3">
    <citation type="submission" date="2025-08" db="UniProtKB">
        <authorList>
            <consortium name="RefSeq"/>
        </authorList>
    </citation>
    <scope>IDENTIFICATION</scope>
    <source>
        <strain evidence="2">CBS 342.82</strain>
    </source>
</reference>
<gene>
    <name evidence="2" type="ORF">K489DRAFT_222917</name>
</gene>